<dbReference type="NCBIfam" id="NF007113">
    <property type="entry name" value="PRK09562.1"/>
    <property type="match status" value="1"/>
</dbReference>
<evidence type="ECO:0000313" key="7">
    <source>
        <dbReference type="EMBL" id="QEX17206.1"/>
    </source>
</evidence>
<dbReference type="FunFam" id="1.10.287.1080:FF:000003">
    <property type="entry name" value="Nucleoside triphosphate pyrophosphohydrolase"/>
    <property type="match status" value="1"/>
</dbReference>
<feature type="domain" description="NTP pyrophosphohydrolase MazG-like" evidence="6">
    <location>
        <begin position="41"/>
        <end position="113"/>
    </location>
</feature>
<name>A0A5J6MQS1_9PROT</name>
<gene>
    <name evidence="7" type="ORF">FRZ44_25020</name>
</gene>
<dbReference type="NCBIfam" id="TIGR00444">
    <property type="entry name" value="mazG"/>
    <property type="match status" value="1"/>
</dbReference>
<dbReference type="GO" id="GO:0006203">
    <property type="term" value="P:dGTP catabolic process"/>
    <property type="evidence" value="ECO:0007669"/>
    <property type="project" value="TreeGrafter"/>
</dbReference>
<reference evidence="7 8" key="1">
    <citation type="submission" date="2019-08" db="EMBL/GenBank/DDBJ databases">
        <title>Hyperibacter terrae gen. nov., sp. nov. and Hyperibacter viscosus sp. nov., two new members in the family Rhodospirillaceae isolated from the rhizosphere of Hypericum perforatum.</title>
        <authorList>
            <person name="Noviana Z."/>
        </authorList>
    </citation>
    <scope>NUCLEOTIDE SEQUENCE [LARGE SCALE GENOMIC DNA]</scope>
    <source>
        <strain evidence="7 8">R5913</strain>
    </source>
</reference>
<dbReference type="GO" id="GO:0046076">
    <property type="term" value="P:dTTP catabolic process"/>
    <property type="evidence" value="ECO:0007669"/>
    <property type="project" value="TreeGrafter"/>
</dbReference>
<dbReference type="Proteomes" id="UP000326202">
    <property type="component" value="Chromosome"/>
</dbReference>
<accession>A0A5J6MQS1</accession>
<dbReference type="InterPro" id="IPR004518">
    <property type="entry name" value="MazG-like_dom"/>
</dbReference>
<comment type="catalytic activity">
    <reaction evidence="1">
        <text>ATP + H2O = AMP + diphosphate + H(+)</text>
        <dbReference type="Rhea" id="RHEA:14245"/>
        <dbReference type="ChEBI" id="CHEBI:15377"/>
        <dbReference type="ChEBI" id="CHEBI:15378"/>
        <dbReference type="ChEBI" id="CHEBI:30616"/>
        <dbReference type="ChEBI" id="CHEBI:33019"/>
        <dbReference type="ChEBI" id="CHEBI:456215"/>
        <dbReference type="EC" id="3.6.1.8"/>
    </reaction>
</comment>
<dbReference type="AlphaFoldDB" id="A0A5J6MQS1"/>
<evidence type="ECO:0000256" key="3">
    <source>
        <dbReference type="ARBA" id="ARBA00066372"/>
    </source>
</evidence>
<feature type="region of interest" description="Disordered" evidence="5">
    <location>
        <begin position="276"/>
        <end position="296"/>
    </location>
</feature>
<dbReference type="SUPFAM" id="SSF101386">
    <property type="entry name" value="all-alpha NTP pyrophosphatases"/>
    <property type="match status" value="2"/>
</dbReference>
<evidence type="ECO:0000256" key="2">
    <source>
        <dbReference type="ARBA" id="ARBA00061115"/>
    </source>
</evidence>
<dbReference type="OrthoDB" id="9808939at2"/>
<dbReference type="KEGG" id="htq:FRZ44_25020"/>
<feature type="domain" description="NTP pyrophosphohydrolase MazG-like" evidence="6">
    <location>
        <begin position="183"/>
        <end position="244"/>
    </location>
</feature>
<dbReference type="EMBL" id="CP042906">
    <property type="protein sequence ID" value="QEX17206.1"/>
    <property type="molecule type" value="Genomic_DNA"/>
</dbReference>
<dbReference type="Gene3D" id="1.10.287.1080">
    <property type="entry name" value="MazG-like"/>
    <property type="match status" value="2"/>
</dbReference>
<evidence type="ECO:0000313" key="8">
    <source>
        <dbReference type="Proteomes" id="UP000326202"/>
    </source>
</evidence>
<keyword evidence="8" id="KW-1185">Reference proteome</keyword>
<sequence>MTQPKPKAAPPESLAPIDRLLAIMARLRDPDAGCPWDLEQDFPTIVPHTIEEAYEVADAIERGQMEELKSELGDLMFQVVFYAQMARERGLYGFDDIVRAVNDKMIRRHPHVFADAAIDSAGAQTVAWEEQKAGERAAEAAAKGAAPSQLDGLPLALPALTRAAKLQRRAARIGFDWPEAAQVLDKIVEEIAEVRAEMVDGAGKDRLADEVGDLLFAVTNLARHLELDPEQTLRGANAKFERRFRRVEALAAAEHGAGARPGLDALEALWQRVKQEERELRRRPKTDRPRRPDASA</sequence>
<dbReference type="GO" id="GO:0046047">
    <property type="term" value="P:TTP catabolic process"/>
    <property type="evidence" value="ECO:0007669"/>
    <property type="project" value="TreeGrafter"/>
</dbReference>
<dbReference type="GO" id="GO:0046081">
    <property type="term" value="P:dUTP catabolic process"/>
    <property type="evidence" value="ECO:0007669"/>
    <property type="project" value="TreeGrafter"/>
</dbReference>
<protein>
    <recommendedName>
        <fullName evidence="4">Nucleoside triphosphate pyrophosphohydrolase</fullName>
        <ecNumber evidence="3">3.6.1.8</ecNumber>
    </recommendedName>
</protein>
<dbReference type="InterPro" id="IPR048015">
    <property type="entry name" value="NTP-PPase_MazG-like_N"/>
</dbReference>
<evidence type="ECO:0000256" key="5">
    <source>
        <dbReference type="SAM" id="MobiDB-lite"/>
    </source>
</evidence>
<evidence type="ECO:0000259" key="6">
    <source>
        <dbReference type="Pfam" id="PF03819"/>
    </source>
</evidence>
<dbReference type="Pfam" id="PF03819">
    <property type="entry name" value="MazG"/>
    <property type="match status" value="2"/>
</dbReference>
<comment type="similarity">
    <text evidence="2">Belongs to the nucleoside triphosphate pyrophosphohydrolase family.</text>
</comment>
<dbReference type="GO" id="GO:0006950">
    <property type="term" value="P:response to stress"/>
    <property type="evidence" value="ECO:0007669"/>
    <property type="project" value="UniProtKB-ARBA"/>
</dbReference>
<dbReference type="InterPro" id="IPR011551">
    <property type="entry name" value="NTP_PyrPHydrolase_MazG"/>
</dbReference>
<dbReference type="EC" id="3.6.1.8" evidence="3"/>
<dbReference type="FunFam" id="1.10.287.1080:FF:000001">
    <property type="entry name" value="Nucleoside triphosphate pyrophosphohydrolase"/>
    <property type="match status" value="1"/>
</dbReference>
<dbReference type="GO" id="GO:0046052">
    <property type="term" value="P:UTP catabolic process"/>
    <property type="evidence" value="ECO:0007669"/>
    <property type="project" value="TreeGrafter"/>
</dbReference>
<dbReference type="InterPro" id="IPR048011">
    <property type="entry name" value="NTP-PPase_MazG-like_C"/>
</dbReference>
<evidence type="ECO:0000256" key="1">
    <source>
        <dbReference type="ARBA" id="ARBA00052141"/>
    </source>
</evidence>
<dbReference type="RefSeq" id="WP_151177484.1">
    <property type="nucleotide sequence ID" value="NZ_CP042906.1"/>
</dbReference>
<dbReference type="GO" id="GO:0046061">
    <property type="term" value="P:dATP catabolic process"/>
    <property type="evidence" value="ECO:0007669"/>
    <property type="project" value="TreeGrafter"/>
</dbReference>
<dbReference type="CDD" id="cd11528">
    <property type="entry name" value="NTP-PPase_MazG_Nterm"/>
    <property type="match status" value="1"/>
</dbReference>
<organism evidence="7 8">
    <name type="scientific">Hypericibacter terrae</name>
    <dbReference type="NCBI Taxonomy" id="2602015"/>
    <lineage>
        <taxon>Bacteria</taxon>
        <taxon>Pseudomonadati</taxon>
        <taxon>Pseudomonadota</taxon>
        <taxon>Alphaproteobacteria</taxon>
        <taxon>Rhodospirillales</taxon>
        <taxon>Dongiaceae</taxon>
        <taxon>Hypericibacter</taxon>
    </lineage>
</organism>
<dbReference type="PANTHER" id="PTHR30522:SF0">
    <property type="entry name" value="NUCLEOSIDE TRIPHOSPHATE PYROPHOSPHOHYDROLASE"/>
    <property type="match status" value="1"/>
</dbReference>
<dbReference type="GO" id="GO:0047693">
    <property type="term" value="F:ATP diphosphatase activity"/>
    <property type="evidence" value="ECO:0007669"/>
    <property type="project" value="UniProtKB-EC"/>
</dbReference>
<dbReference type="CDD" id="cd11529">
    <property type="entry name" value="NTP-PPase_MazG_Cterm"/>
    <property type="match status" value="1"/>
</dbReference>
<dbReference type="PANTHER" id="PTHR30522">
    <property type="entry name" value="NUCLEOSIDE TRIPHOSPHATE PYROPHOSPHOHYDROLASE"/>
    <property type="match status" value="1"/>
</dbReference>
<keyword evidence="7" id="KW-0378">Hydrolase</keyword>
<proteinExistence type="inferred from homology"/>
<evidence type="ECO:0000256" key="4">
    <source>
        <dbReference type="ARBA" id="ARBA00074799"/>
    </source>
</evidence>